<name>A0A6A0A8Y2_HAELA</name>
<keyword evidence="2" id="KW-1185">Reference proteome</keyword>
<organism evidence="1 2">
    <name type="scientific">Haematococcus lacustris</name>
    <name type="common">Green alga</name>
    <name type="synonym">Haematococcus pluvialis</name>
    <dbReference type="NCBI Taxonomy" id="44745"/>
    <lineage>
        <taxon>Eukaryota</taxon>
        <taxon>Viridiplantae</taxon>
        <taxon>Chlorophyta</taxon>
        <taxon>core chlorophytes</taxon>
        <taxon>Chlorophyceae</taxon>
        <taxon>CS clade</taxon>
        <taxon>Chlamydomonadales</taxon>
        <taxon>Haematococcaceae</taxon>
        <taxon>Haematococcus</taxon>
    </lineage>
</organism>
<dbReference type="AlphaFoldDB" id="A0A6A0A8Y2"/>
<comment type="caution">
    <text evidence="1">The sequence shown here is derived from an EMBL/GenBank/DDBJ whole genome shotgun (WGS) entry which is preliminary data.</text>
</comment>
<protein>
    <submittedName>
        <fullName evidence="1">Uncharacterized protein</fullName>
    </submittedName>
</protein>
<dbReference type="Proteomes" id="UP000485058">
    <property type="component" value="Unassembled WGS sequence"/>
</dbReference>
<proteinExistence type="predicted"/>
<sequence>MWSILTWNSDTSTRANASVLQGLAAPSTCFSQLLAMDLSTLLNSSDTTQQLLPGLFAFKSDVEVMLREYLNEDTANVTAPDFCAGNRTQAAFYGGPPLTLYNQTWPTVQVQVELDANPAWLATLTALGGRLGALNNLQRNW</sequence>
<gene>
    <name evidence="1" type="ORF">HaLaN_27617</name>
</gene>
<reference evidence="1 2" key="1">
    <citation type="submission" date="2020-02" db="EMBL/GenBank/DDBJ databases">
        <title>Draft genome sequence of Haematococcus lacustris strain NIES-144.</title>
        <authorList>
            <person name="Morimoto D."/>
            <person name="Nakagawa S."/>
            <person name="Yoshida T."/>
            <person name="Sawayama S."/>
        </authorList>
    </citation>
    <scope>NUCLEOTIDE SEQUENCE [LARGE SCALE GENOMIC DNA]</scope>
    <source>
        <strain evidence="1 2">NIES-144</strain>
    </source>
</reference>
<accession>A0A6A0A8Y2</accession>
<dbReference type="EMBL" id="BLLF01004148">
    <property type="protein sequence ID" value="GFH29028.1"/>
    <property type="molecule type" value="Genomic_DNA"/>
</dbReference>
<evidence type="ECO:0000313" key="1">
    <source>
        <dbReference type="EMBL" id="GFH29028.1"/>
    </source>
</evidence>
<evidence type="ECO:0000313" key="2">
    <source>
        <dbReference type="Proteomes" id="UP000485058"/>
    </source>
</evidence>